<comment type="subcellular location">
    <subcellularLocation>
        <location evidence="1">Cell membrane</location>
        <topology evidence="1">Multi-pass membrane protein</topology>
    </subcellularLocation>
</comment>
<feature type="transmembrane region" description="Helical" evidence="11">
    <location>
        <begin position="25"/>
        <end position="46"/>
    </location>
</feature>
<keyword evidence="2" id="KW-0813">Transport</keyword>
<dbReference type="GO" id="GO:0022857">
    <property type="term" value="F:transmembrane transporter activity"/>
    <property type="evidence" value="ECO:0007669"/>
    <property type="project" value="InterPro"/>
</dbReference>
<dbReference type="PATRIC" id="fig|889378.3.peg.282"/>
<evidence type="ECO:0000256" key="9">
    <source>
        <dbReference type="ARBA" id="ARBA00035611"/>
    </source>
</evidence>
<dbReference type="KEGG" id="sfc:Spiaf_0276"/>
<dbReference type="STRING" id="889378.Spiaf_0276"/>
<dbReference type="RefSeq" id="WP_014454382.1">
    <property type="nucleotide sequence ID" value="NC_017098.1"/>
</dbReference>
<dbReference type="eggNOG" id="COG4214">
    <property type="taxonomic scope" value="Bacteria"/>
</dbReference>
<dbReference type="GO" id="GO:0005886">
    <property type="term" value="C:plasma membrane"/>
    <property type="evidence" value="ECO:0007669"/>
    <property type="project" value="UniProtKB-SubCell"/>
</dbReference>
<sequence>MTRIKAGQSSMQILKDQAQHNVRQYSMFIALIGIGIIFTFLTNGIFMSPRNLSNLLLQTSFIGILAVGMTLVIVGGHIDLSVGSIVGFTGAFAAVLQVELGVNTITVVILTLILGAIIGVWQGFWVAYRGVPAFIVTLAGMLIFRGALIALTGGQTIAPLQPAFRAIGQGYLPRLFINTDVIAGFHDFTFFIAIASIIGYVVMELRTRARRNFYGFVNLPMPLFISKLVLVSLMVWLFFSIPMNYRGVPYSIMILLGLVLIFSYIANNTTFGRHVYAIGGNKEAALLSGINIKLRTMWIFIIMGTLSGLSGLVFTARLNSATASAGNLFELDTIAAVFIGGTSMRGGEGTVFGAIIGALVMASLNNGMSLMNISSEYQLIVKGLILILAVWFDISSRGNNS</sequence>
<feature type="transmembrane region" description="Helical" evidence="11">
    <location>
        <begin position="104"/>
        <end position="124"/>
    </location>
</feature>
<evidence type="ECO:0000256" key="8">
    <source>
        <dbReference type="ARBA" id="ARBA00023136"/>
    </source>
</evidence>
<dbReference type="PANTHER" id="PTHR32196:SF32">
    <property type="entry name" value="XYLOSE TRANSPORT SYSTEM PERMEASE PROTEIN XYLH"/>
    <property type="match status" value="1"/>
</dbReference>
<dbReference type="CDD" id="cd06579">
    <property type="entry name" value="TM_PBP1_transp_AraH_like"/>
    <property type="match status" value="1"/>
</dbReference>
<keyword evidence="6 11" id="KW-0812">Transmembrane</keyword>
<keyword evidence="4" id="KW-0997">Cell inner membrane</keyword>
<keyword evidence="13" id="KW-1185">Reference proteome</keyword>
<gene>
    <name evidence="12" type="ordered locus">Spiaf_0276</name>
</gene>
<feature type="transmembrane region" description="Helical" evidence="11">
    <location>
        <begin position="297"/>
        <end position="315"/>
    </location>
</feature>
<keyword evidence="3" id="KW-1003">Cell membrane</keyword>
<organism evidence="12 13">
    <name type="scientific">Spirochaeta africana (strain ATCC 700263 / DSM 8902 / Z-7692)</name>
    <dbReference type="NCBI Taxonomy" id="889378"/>
    <lineage>
        <taxon>Bacteria</taxon>
        <taxon>Pseudomonadati</taxon>
        <taxon>Spirochaetota</taxon>
        <taxon>Spirochaetia</taxon>
        <taxon>Spirochaetales</taxon>
        <taxon>Spirochaetaceae</taxon>
        <taxon>Spirochaeta</taxon>
    </lineage>
</organism>
<feature type="transmembrane region" description="Helical" evidence="11">
    <location>
        <begin position="52"/>
        <end position="73"/>
    </location>
</feature>
<dbReference type="AlphaFoldDB" id="H9UFU1"/>
<evidence type="ECO:0000256" key="4">
    <source>
        <dbReference type="ARBA" id="ARBA00022519"/>
    </source>
</evidence>
<feature type="transmembrane region" description="Helical" evidence="11">
    <location>
        <begin position="80"/>
        <end position="98"/>
    </location>
</feature>
<feature type="transmembrane region" description="Helical" evidence="11">
    <location>
        <begin position="377"/>
        <end position="394"/>
    </location>
</feature>
<keyword evidence="8 11" id="KW-0472">Membrane</keyword>
<dbReference type="NCBIfam" id="NF040906">
    <property type="entry name" value="GguB"/>
    <property type="match status" value="1"/>
</dbReference>
<evidence type="ECO:0000256" key="1">
    <source>
        <dbReference type="ARBA" id="ARBA00004651"/>
    </source>
</evidence>
<dbReference type="HOGENOM" id="CLU_028880_2_0_12"/>
<dbReference type="OrthoDB" id="368246at2"/>
<evidence type="ECO:0000256" key="7">
    <source>
        <dbReference type="ARBA" id="ARBA00022989"/>
    </source>
</evidence>
<evidence type="ECO:0000256" key="5">
    <source>
        <dbReference type="ARBA" id="ARBA00022597"/>
    </source>
</evidence>
<accession>H9UFU1</accession>
<dbReference type="Pfam" id="PF02653">
    <property type="entry name" value="BPD_transp_2"/>
    <property type="match status" value="1"/>
</dbReference>
<evidence type="ECO:0000256" key="6">
    <source>
        <dbReference type="ARBA" id="ARBA00022692"/>
    </source>
</evidence>
<evidence type="ECO:0000256" key="11">
    <source>
        <dbReference type="SAM" id="Phobius"/>
    </source>
</evidence>
<evidence type="ECO:0000313" key="12">
    <source>
        <dbReference type="EMBL" id="AFG36384.1"/>
    </source>
</evidence>
<evidence type="ECO:0000256" key="2">
    <source>
        <dbReference type="ARBA" id="ARBA00022448"/>
    </source>
</evidence>
<feature type="transmembrane region" description="Helical" evidence="11">
    <location>
        <begin position="247"/>
        <end position="266"/>
    </location>
</feature>
<reference evidence="13" key="1">
    <citation type="journal article" date="2013" name="Stand. Genomic Sci.">
        <title>Complete genome sequence of the halophilic bacterium Spirochaeta africana type strain (Z-7692(T)) from the alkaline Lake Magadi in the East African Rift.</title>
        <authorList>
            <person name="Liolos K."/>
            <person name="Abt B."/>
            <person name="Scheuner C."/>
            <person name="Teshima H."/>
            <person name="Held B."/>
            <person name="Lapidus A."/>
            <person name="Nolan M."/>
            <person name="Lucas S."/>
            <person name="Deshpande S."/>
            <person name="Cheng J.F."/>
            <person name="Tapia R."/>
            <person name="Goodwin L.A."/>
            <person name="Pitluck S."/>
            <person name="Pagani I."/>
            <person name="Ivanova N."/>
            <person name="Mavromatis K."/>
            <person name="Mikhailova N."/>
            <person name="Huntemann M."/>
            <person name="Pati A."/>
            <person name="Chen A."/>
            <person name="Palaniappan K."/>
            <person name="Land M."/>
            <person name="Rohde M."/>
            <person name="Tindall B.J."/>
            <person name="Detter J.C."/>
            <person name="Goker M."/>
            <person name="Bristow J."/>
            <person name="Eisen J.A."/>
            <person name="Markowitz V."/>
            <person name="Hugenholtz P."/>
            <person name="Woyke T."/>
            <person name="Klenk H.P."/>
            <person name="Kyrpides N.C."/>
        </authorList>
    </citation>
    <scope>NUCLEOTIDE SEQUENCE</scope>
    <source>
        <strain evidence="13">ATCC 700263 / DSM 8902 / Z-7692</strain>
    </source>
</reference>
<proteinExistence type="predicted"/>
<comment type="function">
    <text evidence="9">Part of the binding-protein-dependent transport system for D-xylose. Probably responsible for the translocation of the substrate across the membrane.</text>
</comment>
<dbReference type="Proteomes" id="UP000007383">
    <property type="component" value="Chromosome"/>
</dbReference>
<feature type="transmembrane region" description="Helical" evidence="11">
    <location>
        <begin position="181"/>
        <end position="202"/>
    </location>
</feature>
<feature type="transmembrane region" description="Helical" evidence="11">
    <location>
        <begin position="223"/>
        <end position="241"/>
    </location>
</feature>
<keyword evidence="5" id="KW-0762">Sugar transport</keyword>
<feature type="transmembrane region" description="Helical" evidence="11">
    <location>
        <begin position="131"/>
        <end position="151"/>
    </location>
</feature>
<protein>
    <recommendedName>
        <fullName evidence="10">Xylose transport system permease protein XylH</fullName>
    </recommendedName>
</protein>
<evidence type="ECO:0000256" key="10">
    <source>
        <dbReference type="ARBA" id="ARBA00035686"/>
    </source>
</evidence>
<dbReference type="EMBL" id="CP003282">
    <property type="protein sequence ID" value="AFG36384.1"/>
    <property type="molecule type" value="Genomic_DNA"/>
</dbReference>
<evidence type="ECO:0000313" key="13">
    <source>
        <dbReference type="Proteomes" id="UP000007383"/>
    </source>
</evidence>
<name>H9UFU1_SPIAZ</name>
<evidence type="ECO:0000256" key="3">
    <source>
        <dbReference type="ARBA" id="ARBA00022475"/>
    </source>
</evidence>
<dbReference type="PANTHER" id="PTHR32196">
    <property type="entry name" value="ABC TRANSPORTER PERMEASE PROTEIN YPHD-RELATED-RELATED"/>
    <property type="match status" value="1"/>
</dbReference>
<dbReference type="InterPro" id="IPR001851">
    <property type="entry name" value="ABC_transp_permease"/>
</dbReference>
<keyword evidence="7 11" id="KW-1133">Transmembrane helix</keyword>